<dbReference type="Gene3D" id="3.30.110.190">
    <property type="match status" value="1"/>
</dbReference>
<dbReference type="Pfam" id="PF14337">
    <property type="entry name" value="Abi_alpha"/>
    <property type="match status" value="1"/>
</dbReference>
<proteinExistence type="predicted"/>
<comment type="caution">
    <text evidence="1">The sequence shown here is derived from an EMBL/GenBank/DDBJ whole genome shotgun (WGS) entry which is preliminary data.</text>
</comment>
<dbReference type="InterPro" id="IPR025506">
    <property type="entry name" value="Abi_alpha"/>
</dbReference>
<evidence type="ECO:0000313" key="1">
    <source>
        <dbReference type="EMBL" id="MPM11636.1"/>
    </source>
</evidence>
<name>A0A644X646_9ZZZZ</name>
<sequence length="276" mass="30895">METTENDSKSNKFNSTIDTVTGLVKAIPVYNDAIQPAAKEIGKSLTTVSKAINVALAPISVLIWGYEKISVFINQRLVEKLRHIPEDNIVTPDPSVVGPALEALRFSGNNEILRELYANLIATSMDKATILNAHPGFVEIIKNMTADEALILKLFINDPLIPLVDIKINIRNRKGEVDYLNNYSNIGKDARCQYEDLCPEYINNLCRLGLLHIPAGRSLTDPKAYDVLINREDFLELKTKFESEETEITCVDKYIQLTDFGSQFIKACIIDKDMSS</sequence>
<accession>A0A644X646</accession>
<organism evidence="1">
    <name type="scientific">bioreactor metagenome</name>
    <dbReference type="NCBI Taxonomy" id="1076179"/>
    <lineage>
        <taxon>unclassified sequences</taxon>
        <taxon>metagenomes</taxon>
        <taxon>ecological metagenomes</taxon>
    </lineage>
</organism>
<dbReference type="EMBL" id="VSSQ01001856">
    <property type="protein sequence ID" value="MPM11636.1"/>
    <property type="molecule type" value="Genomic_DNA"/>
</dbReference>
<dbReference type="AlphaFoldDB" id="A0A644X646"/>
<gene>
    <name evidence="1" type="ORF">SDC9_57984</name>
</gene>
<reference evidence="1" key="1">
    <citation type="submission" date="2019-08" db="EMBL/GenBank/DDBJ databases">
        <authorList>
            <person name="Kucharzyk K."/>
            <person name="Murdoch R.W."/>
            <person name="Higgins S."/>
            <person name="Loffler F."/>
        </authorList>
    </citation>
    <scope>NUCLEOTIDE SEQUENCE</scope>
</reference>
<protein>
    <recommendedName>
        <fullName evidence="2">DUF4393 domain-containing protein</fullName>
    </recommendedName>
</protein>
<evidence type="ECO:0008006" key="2">
    <source>
        <dbReference type="Google" id="ProtNLM"/>
    </source>
</evidence>